<dbReference type="InterPro" id="IPR001020">
    <property type="entry name" value="PTS_HPr_His_P_site"/>
</dbReference>
<dbReference type="SUPFAM" id="SSF55594">
    <property type="entry name" value="HPr-like"/>
    <property type="match status" value="1"/>
</dbReference>
<keyword evidence="8" id="KW-1185">Reference proteome</keyword>
<dbReference type="PROSITE" id="PS00369">
    <property type="entry name" value="PTS_HPR_HIS"/>
    <property type="match status" value="1"/>
</dbReference>
<dbReference type="EMBL" id="FTMI01000001">
    <property type="protein sequence ID" value="SIP94371.1"/>
    <property type="molecule type" value="Genomic_DNA"/>
</dbReference>
<evidence type="ECO:0000259" key="6">
    <source>
        <dbReference type="PROSITE" id="PS51350"/>
    </source>
</evidence>
<comment type="subcellular location">
    <subcellularLocation>
        <location evidence="2">Cytoplasm</location>
    </subcellularLocation>
</comment>
<dbReference type="Gene3D" id="3.30.1340.10">
    <property type="entry name" value="HPr-like"/>
    <property type="match status" value="1"/>
</dbReference>
<name>A0A1N6NQL8_9MICO</name>
<dbReference type="InterPro" id="IPR050399">
    <property type="entry name" value="HPr"/>
</dbReference>
<comment type="function">
    <text evidence="1">General (non sugar-specific) component of the phosphoenolpyruvate-dependent sugar phosphotransferase system (sugar PTS). This major carbohydrate active-transport system catalyzes the phosphorylation of incoming sugar substrates concomitantly with their translocation across the cell membrane. The phosphoryl group from phosphoenolpyruvate (PEP) is transferred to the phosphoryl carrier protein HPr by enzyme I. Phospho-HPr then transfers it to the PTS EIIA domain.</text>
</comment>
<evidence type="ECO:0000256" key="4">
    <source>
        <dbReference type="ARBA" id="ARBA00022490"/>
    </source>
</evidence>
<keyword evidence="4" id="KW-0963">Cytoplasm</keyword>
<dbReference type="Pfam" id="PF00381">
    <property type="entry name" value="PTS-HPr"/>
    <property type="match status" value="1"/>
</dbReference>
<proteinExistence type="predicted"/>
<dbReference type="RefSeq" id="WP_061267008.1">
    <property type="nucleotide sequence ID" value="NZ_FTMI01000001.1"/>
</dbReference>
<evidence type="ECO:0000256" key="1">
    <source>
        <dbReference type="ARBA" id="ARBA00003681"/>
    </source>
</evidence>
<evidence type="ECO:0000256" key="2">
    <source>
        <dbReference type="ARBA" id="ARBA00004496"/>
    </source>
</evidence>
<dbReference type="PANTHER" id="PTHR33705">
    <property type="entry name" value="PHOSPHOCARRIER PROTEIN HPR"/>
    <property type="match status" value="1"/>
</dbReference>
<dbReference type="AlphaFoldDB" id="A0A1N6NQL8"/>
<keyword evidence="5" id="KW-0598">Phosphotransferase system</keyword>
<accession>A0A1N6NQL8</accession>
<feature type="domain" description="HPr" evidence="6">
    <location>
        <begin position="1"/>
        <end position="89"/>
    </location>
</feature>
<dbReference type="GO" id="GO:0005737">
    <property type="term" value="C:cytoplasm"/>
    <property type="evidence" value="ECO:0007669"/>
    <property type="project" value="UniProtKB-SubCell"/>
</dbReference>
<dbReference type="Proteomes" id="UP000186235">
    <property type="component" value="Unassembled WGS sequence"/>
</dbReference>
<evidence type="ECO:0000256" key="5">
    <source>
        <dbReference type="ARBA" id="ARBA00022683"/>
    </source>
</evidence>
<dbReference type="CDD" id="cd00367">
    <property type="entry name" value="PTS-HPr_like"/>
    <property type="match status" value="1"/>
</dbReference>
<gene>
    <name evidence="7" type="ORF">SAMN05518682_0658</name>
</gene>
<dbReference type="InterPro" id="IPR035895">
    <property type="entry name" value="HPr-like_sf"/>
</dbReference>
<evidence type="ECO:0000313" key="8">
    <source>
        <dbReference type="Proteomes" id="UP000186235"/>
    </source>
</evidence>
<dbReference type="GO" id="GO:0009401">
    <property type="term" value="P:phosphoenolpyruvate-dependent sugar phosphotransferase system"/>
    <property type="evidence" value="ECO:0007669"/>
    <property type="project" value="UniProtKB-KW"/>
</dbReference>
<dbReference type="InterPro" id="IPR000032">
    <property type="entry name" value="HPr-like"/>
</dbReference>
<dbReference type="GeneID" id="95684260"/>
<organism evidence="7 8">
    <name type="scientific">Cellulosimicrobium aquatile</name>
    <dbReference type="NCBI Taxonomy" id="1612203"/>
    <lineage>
        <taxon>Bacteria</taxon>
        <taxon>Bacillati</taxon>
        <taxon>Actinomycetota</taxon>
        <taxon>Actinomycetes</taxon>
        <taxon>Micrococcales</taxon>
        <taxon>Promicromonosporaceae</taxon>
        <taxon>Cellulosimicrobium</taxon>
    </lineage>
</organism>
<sequence length="89" mass="8858">MDRAVVVAITEGLHARPAALFVKTAAAQPAPVRIAKPGGDAVEAASILGVMTLGVSAGDEVVLSTDADGDEASASIDALVAFLEQTEVA</sequence>
<dbReference type="PRINTS" id="PR00107">
    <property type="entry name" value="PHOSPHOCPHPR"/>
</dbReference>
<dbReference type="PROSITE" id="PS51350">
    <property type="entry name" value="PTS_HPR_DOM"/>
    <property type="match status" value="1"/>
</dbReference>
<reference evidence="8" key="1">
    <citation type="submission" date="2017-01" db="EMBL/GenBank/DDBJ databases">
        <authorList>
            <person name="Varghese N."/>
            <person name="Submissions S."/>
        </authorList>
    </citation>
    <scope>NUCLEOTIDE SEQUENCE [LARGE SCALE GENOMIC DNA]</scope>
    <source>
        <strain evidence="8">3bp</strain>
    </source>
</reference>
<dbReference type="PANTHER" id="PTHR33705:SF2">
    <property type="entry name" value="PHOSPHOCARRIER PROTEIN NPR"/>
    <property type="match status" value="1"/>
</dbReference>
<evidence type="ECO:0000256" key="3">
    <source>
        <dbReference type="ARBA" id="ARBA00020422"/>
    </source>
</evidence>
<dbReference type="NCBIfam" id="TIGR01003">
    <property type="entry name" value="PTS_HPr_family"/>
    <property type="match status" value="1"/>
</dbReference>
<protein>
    <recommendedName>
        <fullName evidence="3">Phosphocarrier protein HPr</fullName>
    </recommendedName>
</protein>
<evidence type="ECO:0000313" key="7">
    <source>
        <dbReference type="EMBL" id="SIP94371.1"/>
    </source>
</evidence>